<dbReference type="EMBL" id="PZQS01000013">
    <property type="protein sequence ID" value="PVD19996.1"/>
    <property type="molecule type" value="Genomic_DNA"/>
</dbReference>
<comment type="caution">
    <text evidence="3">The sequence shown here is derived from an EMBL/GenBank/DDBJ whole genome shotgun (WGS) entry which is preliminary data.</text>
</comment>
<keyword evidence="1" id="KW-0880">Kelch repeat</keyword>
<protein>
    <submittedName>
        <fullName evidence="3">Uncharacterized protein</fullName>
    </submittedName>
</protein>
<accession>A0A2T7NFR2</accession>
<evidence type="ECO:0000256" key="2">
    <source>
        <dbReference type="ARBA" id="ARBA00022737"/>
    </source>
</evidence>
<dbReference type="InterPro" id="IPR015915">
    <property type="entry name" value="Kelch-typ_b-propeller"/>
</dbReference>
<keyword evidence="2" id="KW-0677">Repeat</keyword>
<evidence type="ECO:0000313" key="3">
    <source>
        <dbReference type="EMBL" id="PVD19996.1"/>
    </source>
</evidence>
<reference evidence="3 4" key="1">
    <citation type="submission" date="2018-04" db="EMBL/GenBank/DDBJ databases">
        <title>The genome of golden apple snail Pomacea canaliculata provides insight into stress tolerance and invasive adaptation.</title>
        <authorList>
            <person name="Liu C."/>
            <person name="Liu B."/>
            <person name="Ren Y."/>
            <person name="Zhang Y."/>
            <person name="Wang H."/>
            <person name="Li S."/>
            <person name="Jiang F."/>
            <person name="Yin L."/>
            <person name="Zhang G."/>
            <person name="Qian W."/>
            <person name="Fan W."/>
        </authorList>
    </citation>
    <scope>NUCLEOTIDE SEQUENCE [LARGE SCALE GENOMIC DNA]</scope>
    <source>
        <strain evidence="3">SZHN2017</strain>
        <tissue evidence="3">Muscle</tissue>
    </source>
</reference>
<dbReference type="PANTHER" id="PTHR46093">
    <property type="entry name" value="ACYL-COA-BINDING DOMAIN-CONTAINING PROTEIN 5"/>
    <property type="match status" value="1"/>
</dbReference>
<dbReference type="STRING" id="400727.A0A2T7NFR2"/>
<evidence type="ECO:0000256" key="1">
    <source>
        <dbReference type="ARBA" id="ARBA00022441"/>
    </source>
</evidence>
<sequence>MGNQTSAVSCSGYIENDVIVHAEKAKNDFPFPPREGCVACSCSGRIYVFGGVVQTNHGEGDEPLETNELITFDIASQQWSKVHAKGTPPPARAAASLVAVGSKVYLFGGLSHMFGWFDDVFTFDTVTETWSIMETEGNKPRARDKHQGVAVGTSIYYFGGFGPLTDEDVELEEDDEEESEEIPEANDQEGAEFGWFNDLFVLDTASRKWDTELKVQGIPPAPRSFHSMTAVGKRVVVIGGRGRDNSHFADLHIFDTEARHWLQPEVKGASVGAPRGQHIAEVVSDCLVVFGGTGNFSTDRMQCQDFYRDVWLIKTEELIKGGIKVSHASSNPNSQTV</sequence>
<dbReference type="Gene3D" id="2.120.10.80">
    <property type="entry name" value="Kelch-type beta propeller"/>
    <property type="match status" value="2"/>
</dbReference>
<proteinExistence type="predicted"/>
<name>A0A2T7NFR2_POMCA</name>
<dbReference type="AlphaFoldDB" id="A0A2T7NFR2"/>
<gene>
    <name evidence="3" type="ORF">C0Q70_20490</name>
</gene>
<organism evidence="3 4">
    <name type="scientific">Pomacea canaliculata</name>
    <name type="common">Golden apple snail</name>
    <dbReference type="NCBI Taxonomy" id="400727"/>
    <lineage>
        <taxon>Eukaryota</taxon>
        <taxon>Metazoa</taxon>
        <taxon>Spiralia</taxon>
        <taxon>Lophotrochozoa</taxon>
        <taxon>Mollusca</taxon>
        <taxon>Gastropoda</taxon>
        <taxon>Caenogastropoda</taxon>
        <taxon>Architaenioglossa</taxon>
        <taxon>Ampullarioidea</taxon>
        <taxon>Ampullariidae</taxon>
        <taxon>Pomacea</taxon>
    </lineage>
</organism>
<dbReference type="SUPFAM" id="SSF117281">
    <property type="entry name" value="Kelch motif"/>
    <property type="match status" value="1"/>
</dbReference>
<dbReference type="PANTHER" id="PTHR46093:SF18">
    <property type="entry name" value="FIBRONECTIN TYPE-III DOMAIN-CONTAINING PROTEIN"/>
    <property type="match status" value="1"/>
</dbReference>
<dbReference type="Proteomes" id="UP000245119">
    <property type="component" value="Linkage Group LG13"/>
</dbReference>
<dbReference type="OrthoDB" id="10251809at2759"/>
<evidence type="ECO:0000313" key="4">
    <source>
        <dbReference type="Proteomes" id="UP000245119"/>
    </source>
</evidence>
<keyword evidence="4" id="KW-1185">Reference proteome</keyword>
<dbReference type="Pfam" id="PF24681">
    <property type="entry name" value="Kelch_KLHDC2_KLHL20_DRC7"/>
    <property type="match status" value="2"/>
</dbReference>